<evidence type="ECO:0000256" key="16">
    <source>
        <dbReference type="ARBA" id="ARBA00022741"/>
    </source>
</evidence>
<evidence type="ECO:0000256" key="6">
    <source>
        <dbReference type="ARBA" id="ARBA00009592"/>
    </source>
</evidence>
<dbReference type="InterPro" id="IPR048333">
    <property type="entry name" value="HA2_WH"/>
</dbReference>
<dbReference type="InterPro" id="IPR049621">
    <property type="entry name" value="S1_DHX8_helicase"/>
</dbReference>
<dbReference type="PANTHER" id="PTHR27008:SF585">
    <property type="entry name" value="PROTEIN KINASE DOMAIN-CONTAINING PROTEIN"/>
    <property type="match status" value="1"/>
</dbReference>
<evidence type="ECO:0000256" key="30">
    <source>
        <dbReference type="PROSITE-ProRule" id="PRU10141"/>
    </source>
</evidence>
<dbReference type="GO" id="GO:0000398">
    <property type="term" value="P:mRNA splicing, via spliceosome"/>
    <property type="evidence" value="ECO:0007669"/>
    <property type="project" value="InterPro"/>
</dbReference>
<dbReference type="PROSITE" id="PS00108">
    <property type="entry name" value="PROTEIN_KINASE_ST"/>
    <property type="match status" value="2"/>
</dbReference>
<keyword evidence="20 30" id="KW-0067">ATP-binding</keyword>
<dbReference type="Pfam" id="PF13855">
    <property type="entry name" value="LRR_8"/>
    <property type="match status" value="3"/>
</dbReference>
<dbReference type="InterPro" id="IPR049588">
    <property type="entry name" value="DHX8_GH2-like"/>
</dbReference>
<dbReference type="SMART" id="SM00487">
    <property type="entry name" value="DEXDc"/>
    <property type="match status" value="1"/>
</dbReference>
<comment type="similarity">
    <text evidence="4">Belongs to the protein kinase superfamily. TKL Ser/Thr protein kinase family. ROCO subfamily.</text>
</comment>
<dbReference type="SMART" id="SM00369">
    <property type="entry name" value="LRR_TYP"/>
    <property type="match status" value="19"/>
</dbReference>
<dbReference type="InterPro" id="IPR008271">
    <property type="entry name" value="Ser/Thr_kinase_AS"/>
</dbReference>
<keyword evidence="11" id="KW-0507">mRNA processing</keyword>
<evidence type="ECO:0000259" key="36">
    <source>
        <dbReference type="PROSITE" id="PS51194"/>
    </source>
</evidence>
<evidence type="ECO:0000256" key="18">
    <source>
        <dbReference type="ARBA" id="ARBA00022801"/>
    </source>
</evidence>
<dbReference type="Gramene" id="OMO74700">
    <property type="protein sequence ID" value="OMO74700"/>
    <property type="gene ID" value="CCACVL1_16523"/>
</dbReference>
<dbReference type="FunFam" id="1.20.120.1080:FF:000001">
    <property type="entry name" value="Pre-mRNA-splicing factor ATP-dependent RNA helicase"/>
    <property type="match status" value="1"/>
</dbReference>
<dbReference type="GO" id="GO:0005524">
    <property type="term" value="F:ATP binding"/>
    <property type="evidence" value="ECO:0007669"/>
    <property type="project" value="UniProtKB-UniRule"/>
</dbReference>
<accession>A0A1R3HWQ3</accession>
<evidence type="ECO:0000256" key="26">
    <source>
        <dbReference type="ARBA" id="ARBA00023242"/>
    </source>
</evidence>
<dbReference type="GO" id="GO:0004674">
    <property type="term" value="F:protein serine/threonine kinase activity"/>
    <property type="evidence" value="ECO:0007669"/>
    <property type="project" value="UniProtKB-KW"/>
</dbReference>
<keyword evidence="14" id="KW-0732">Signal</keyword>
<comment type="catalytic activity">
    <reaction evidence="27">
        <text>L-threonyl-[protein] + ATP = O-phospho-L-threonyl-[protein] + ADP + H(+)</text>
        <dbReference type="Rhea" id="RHEA:46608"/>
        <dbReference type="Rhea" id="RHEA-COMP:11060"/>
        <dbReference type="Rhea" id="RHEA-COMP:11605"/>
        <dbReference type="ChEBI" id="CHEBI:15378"/>
        <dbReference type="ChEBI" id="CHEBI:30013"/>
        <dbReference type="ChEBI" id="CHEBI:30616"/>
        <dbReference type="ChEBI" id="CHEBI:61977"/>
        <dbReference type="ChEBI" id="CHEBI:456216"/>
        <dbReference type="EC" id="2.7.11.1"/>
    </reaction>
</comment>
<dbReference type="FunFam" id="3.30.200.20:FF:000661">
    <property type="entry name" value="Serine-threonine protein kinase plant-type"/>
    <property type="match status" value="1"/>
</dbReference>
<dbReference type="InterPro" id="IPR001650">
    <property type="entry name" value="Helicase_C-like"/>
</dbReference>
<evidence type="ECO:0000256" key="32">
    <source>
        <dbReference type="SAM" id="Phobius"/>
    </source>
</evidence>
<evidence type="ECO:0000256" key="15">
    <source>
        <dbReference type="ARBA" id="ARBA00022737"/>
    </source>
</evidence>
<protein>
    <recommendedName>
        <fullName evidence="39">Protein kinase domain-containing protein</fullName>
    </recommendedName>
</protein>
<evidence type="ECO:0000259" key="33">
    <source>
        <dbReference type="PROSITE" id="PS50011"/>
    </source>
</evidence>
<dbReference type="InterPro" id="IPR051809">
    <property type="entry name" value="Plant_receptor-like_S/T_kinase"/>
</dbReference>
<evidence type="ECO:0000256" key="14">
    <source>
        <dbReference type="ARBA" id="ARBA00022729"/>
    </source>
</evidence>
<dbReference type="InterPro" id="IPR013210">
    <property type="entry name" value="LRR_N_plant-typ"/>
</dbReference>
<keyword evidence="8" id="KW-0723">Serine/threonine-protein kinase</keyword>
<sequence length="3116" mass="345834">MFHSPMVTFSMKLTNIITDQSALIALKQHVTHDPQNLLATNWSTSVSVCNWFGVSCGTKNRRVTALNLAGLELVGTLPPHLGNLSFLSFFSITNNSFHGTFPIQLANLRRLKHIQFGNNSFSGEIPLWFGTSFTELRSLYLYENNFNGSIPFSLGNSSKLEVLSLFKNQLSGSIPSSIFNISSLQKLGLNDNWLSGSIPSVIPLNLLSLEVINFNFNNLTGHIPDIFDHLPKLTGLFISYNMLSGRIPNSLFKCKELTALSLSFNRLEGSVPAEIGNLSMLQVLTIGVNHFEGQFPEQIGNLTLLGTLDCSSNNFTGTIPHQIGNLKNLQILNLADNNLAGSIPPTIFNISTLSAISLDTNYLSGHLPSTLGLWLPNLEQLFLGENQLSGSIPISISNASQLFILDLPRNSFSGSIPDTLGNLRNLQSLGLLSNNLTSPGMSFLSSLTSCRELQILEFDENPLISFELPSFVGNLSSSLRSFSASSCNITGSIPKEIGNLSGLISLILDNNKLTGTIPTTIGELKELQKFSVEDNKLEGSIPSESCQLNKLAFLMLASNNFSGAIPACFGDLISLRELSLGSNRFTSMPSTLTELNDVLILNLSSNSLTGALPISIGKWKVVTKIDLSNNELSGDIPNGVGDLKDLTHFSLSNNRIQGSIPESFGELLGLEFLDLSRNNLSGEIPKSLEKLPFLKFFNVSFNRLQGKIPDGGSFAKFSSLSFIGNEGLCGAAKLKVPSCKAKPVRNSKAVAKLITYVLLSIASTLLVLATIIFFLRRRKRKEKLPTQEDLLPLGTWRRISYQELNKATEGFSENSLLGKGSFGSVYRGTLSDGMRFAVKVFKLELEGVLKSFDNECEVLRNIRQRNLIKIISSCSNIDFKALVLEFMPNGSLDNWLYSNNHFLDIMQRLNIMIDVASALEYLHHGHTTPVVHCDLKPSNVLLNEDMVAHLSDFGIAKLISDEESMIQTMTIATIGYMAPEYGSEGIISTKGDVYSFGILMMETFTRKKPTDEMFIGEMSLKSWVKDSFSSTIPIHVVDTNLLNATNQRGIIAAKDCASSILQLALECSAELPDERLNMKEITTKLKKIKVKFLKDIERHVRVTALNLAGMGLVGTIPPQLGNLSFLSRLHMGNNSFHGSLPDELGNLRRLNYMNLSYNSISGEIPSWFGSFSQLQSLFLHSNNFTGMIPSSLSNLPKLEILRLNTNNLQGKIPVAIGNLSMLRILFLYENQLSGSIPSSIFNISSLEMVALDGNKLSGQLPSDMFDNNLPKLQVLDLSKNQLSGKIPASLFKLKKLQVLYLYNNLFEGNLPMGIGNLTMLNALQLGGQIPWQIGFLSNLEMLGITENNLEGSIPSSIGNLTLLKQIDLSSNSLSGRLPHEIGNLQNLELIYLGNNSFTGSIPPSIFNISTARTIFLAMNRFSGGLPASTGLRLPNLEALFLGKNELSGPIPISLTNASQLVNVQLLNNSFSGIIPDSFGNLRYLQALDISHNNLSSNPSSQELSFLSSLTNCKDLESLTFDGNPLISGKLPTSVGNLSDSVTLFYGSHCNIKGNIPSEIGNLRKLLWLGLDHNDLHGTIPASIGRLTDLQNVDFGNNKLEGSIPSELCNLKRLAYLTLTGNKLSGPIPACLGDVVSLRNLFLGSNNFTSIPSTLTRLNGLLFLELSSNSLSGSLPIDIGKWKSVTNLNLSDNQFSGSIPSSIGDIMDLTHLSLSGNMLQGSIPQSFGSFGSVYQGILSDGMSIAVKVFNVNVDRALKSFDVECEVLRNIRHRNLVKIISSCSNLDFRALVIEFMPNGSLEKWLYSPNHFLDISQRLNIMIDIASALEYLHHGHTPAVVHCDLKPNNILLDKDMIAHLGDFGIAKLLGEEDMRKQTITLATIGYMSPEYGSEGIVSTKGDVYSFGILMMETFTRKKPTDEMFVGEVSLKSWVKDSFSSTKSIHVVDTNLLNASNQREIIASNDCASSILQLALECSAELPDERLNMKEITAKLKKIKVKMGEALKKLEYLSLLSKVSTELESHLGYSDKVLAEFITDMGRDCEAVDEFDAKLKENGAVFPDYFVRTLLTIIHAILPPKPKSDKVSKKEPTGEGKFKALFISDGRDRVKELEKEIELEARKEGDRDRNRVRERDRDRGRHRDRYKEDNYDDRRDYGRRDCEPELYKVYKGRVSRVMDKGCFVQLNELRGKEGLVHVSQIATRKLSSAKDVVKRDQEVYVKVISISGQKLSLSMRDVDQNTGKDLLPLKKSSDDDAFWTNPSGGKEGPVMRTGFSGIRIAEDEDAVPSSHRPLKRMSSPERWEAKQLIASGVVRVDEYPMYDEEGDGMLYQEEGAEEELEIELNEDQPAFLNGQTRYSVDMSPVKVFKNPEGSLSRAAALQSALIKERREVREQQQRTMLDSIPKDLNRPWEDPMPETGERHLAQELRGVGLSAYDVPEWKKEAFAKALTFGQRSKVSIQDQRQSLPIYKLKKELIQAVHDNQVLVVIGETGSGKTTQVTQYLAEAGYTKKGKIGCTQPRRVAAMSVAKRVAEEFGCRLGKEVGYAIRFEDCTGPDTVIKYMTDGMLLREILIDEELSQYSVIMLDEAHERTIHTDVLFGLLKQLVKRRPDLRLIVTSATLDAEKFSGYFFNCNIFTIPGRTFPVEVLYTKQPESDYLDAALITVLQIHLTEPEGDILLFLTGQEEIDFACESLFERMKGLGKNVPELIILPVYSALPSEMQSRIFDPAPPGKRKVVVATNIAEASLTIDGIYYVVDPGFAKQNVYNPKQGLDSLVITPISQASAKQRAGRAGRTGPGKCYRLYTESAYRNEMSPTSIPEIQRINLGTTSLMMKAMGINDLLSFDFMDPPAPQALISAMEQLYSLGALDEEGLLTKLGRKMAEFPLDPPLSKMLLASVDLGCSDEILTIISMIQTGNIFHRPREKQAQADQKRAKFFQPEGDHLTLLAVYEAWKAKNFSGAWCYENFVQSRSLRRAQDVRKQLLSIMDKYKLDVVSAGKNLAKIRKAIAAGFFFHAARKDPQEGYRTLVENQHVYIHPSSALFQRQPDWEIYHELVMTTKEYMRQVTVVDPKWLVELAPRFFKVADPSKLSNRKRQQRIEPLYDRYYEPNSWRLSKRRA</sequence>
<dbReference type="Gene3D" id="2.40.50.140">
    <property type="entry name" value="Nucleic acid-binding proteins"/>
    <property type="match status" value="1"/>
</dbReference>
<dbReference type="Proteomes" id="UP000188268">
    <property type="component" value="Unassembled WGS sequence"/>
</dbReference>
<comment type="catalytic activity">
    <reaction evidence="29">
        <text>L-seryl-[protein] + ATP = O-phospho-L-seryl-[protein] + ADP + H(+)</text>
        <dbReference type="Rhea" id="RHEA:17989"/>
        <dbReference type="Rhea" id="RHEA-COMP:9863"/>
        <dbReference type="Rhea" id="RHEA-COMP:11604"/>
        <dbReference type="ChEBI" id="CHEBI:15378"/>
        <dbReference type="ChEBI" id="CHEBI:29999"/>
        <dbReference type="ChEBI" id="CHEBI:30616"/>
        <dbReference type="ChEBI" id="CHEBI:83421"/>
        <dbReference type="ChEBI" id="CHEBI:456216"/>
        <dbReference type="EC" id="2.7.11.1"/>
    </reaction>
</comment>
<evidence type="ECO:0000256" key="27">
    <source>
        <dbReference type="ARBA" id="ARBA00047899"/>
    </source>
</evidence>
<dbReference type="PRINTS" id="PR00019">
    <property type="entry name" value="LEURICHRPT"/>
</dbReference>
<dbReference type="InterPro" id="IPR017441">
    <property type="entry name" value="Protein_kinase_ATP_BS"/>
</dbReference>
<keyword evidence="10" id="KW-0433">Leucine-rich repeat</keyword>
<dbReference type="InterPro" id="IPR011709">
    <property type="entry name" value="DEAD-box_helicase_OB_fold"/>
</dbReference>
<feature type="region of interest" description="Disordered" evidence="31">
    <location>
        <begin position="2118"/>
        <end position="2138"/>
    </location>
</feature>
<feature type="binding site" evidence="30">
    <location>
        <position position="839"/>
    </location>
    <ligand>
        <name>ATP</name>
        <dbReference type="ChEBI" id="CHEBI:30616"/>
    </ligand>
</feature>
<dbReference type="InterPro" id="IPR027417">
    <property type="entry name" value="P-loop_NTPase"/>
</dbReference>
<dbReference type="PROSITE" id="PS50011">
    <property type="entry name" value="PROTEIN_KINASE_DOM"/>
    <property type="match status" value="2"/>
</dbReference>
<dbReference type="Pfam" id="PF07717">
    <property type="entry name" value="OB_NTP_bind"/>
    <property type="match status" value="1"/>
</dbReference>
<dbReference type="InterPro" id="IPR044762">
    <property type="entry name" value="DHX8/Prp22_DEXHc"/>
</dbReference>
<dbReference type="PROSITE" id="PS00107">
    <property type="entry name" value="PROTEIN_KINASE_ATP"/>
    <property type="match status" value="1"/>
</dbReference>
<name>A0A1R3HWQ3_COCAP</name>
<evidence type="ECO:0000256" key="19">
    <source>
        <dbReference type="ARBA" id="ARBA00022806"/>
    </source>
</evidence>
<keyword evidence="25" id="KW-0508">mRNA splicing</keyword>
<dbReference type="Gene3D" id="3.80.10.10">
    <property type="entry name" value="Ribonuclease Inhibitor"/>
    <property type="match status" value="8"/>
</dbReference>
<evidence type="ECO:0000259" key="35">
    <source>
        <dbReference type="PROSITE" id="PS51192"/>
    </source>
</evidence>
<evidence type="ECO:0000256" key="10">
    <source>
        <dbReference type="ARBA" id="ARBA00022614"/>
    </source>
</evidence>
<comment type="subcellular location">
    <subcellularLocation>
        <location evidence="2">Cell membrane</location>
        <topology evidence="2">Single-pass membrane protein</topology>
    </subcellularLocation>
    <subcellularLocation>
        <location evidence="3">Membrane</location>
        <topology evidence="3">Single-pass type I membrane protein</topology>
    </subcellularLocation>
    <subcellularLocation>
        <location evidence="1">Nucleus</location>
    </subcellularLocation>
</comment>
<dbReference type="FunFam" id="3.80.10.10:FF:000095">
    <property type="entry name" value="LRR receptor-like serine/threonine-protein kinase GSO1"/>
    <property type="match status" value="4"/>
</dbReference>
<evidence type="ECO:0000256" key="31">
    <source>
        <dbReference type="SAM" id="MobiDB-lite"/>
    </source>
</evidence>
<keyword evidence="7" id="KW-1003">Cell membrane</keyword>
<keyword evidence="16 30" id="KW-0547">Nucleotide-binding</keyword>
<dbReference type="FunFam" id="3.40.50.300:FF:000191">
    <property type="entry name" value="Pre-mRNA-splicing factor ATP-dependent RNA helicase"/>
    <property type="match status" value="1"/>
</dbReference>
<dbReference type="PROSITE" id="PS00690">
    <property type="entry name" value="DEAH_ATP_HELICASE"/>
    <property type="match status" value="1"/>
</dbReference>
<dbReference type="SMART" id="SM00365">
    <property type="entry name" value="LRR_SD22"/>
    <property type="match status" value="12"/>
</dbReference>
<dbReference type="InterPro" id="IPR003591">
    <property type="entry name" value="Leu-rich_rpt_typical-subtyp"/>
</dbReference>
<evidence type="ECO:0000256" key="3">
    <source>
        <dbReference type="ARBA" id="ARBA00004479"/>
    </source>
</evidence>
<evidence type="ECO:0000256" key="20">
    <source>
        <dbReference type="ARBA" id="ARBA00022840"/>
    </source>
</evidence>
<dbReference type="FunFam" id="3.80.10.10:FF:000275">
    <property type="entry name" value="Leucine-rich repeat receptor-like protein kinase"/>
    <property type="match status" value="1"/>
</dbReference>
<dbReference type="InterPro" id="IPR001611">
    <property type="entry name" value="Leu-rich_rpt"/>
</dbReference>
<dbReference type="SMART" id="SM00847">
    <property type="entry name" value="HA2"/>
    <property type="match status" value="1"/>
</dbReference>
<dbReference type="EMBL" id="AWWV01011078">
    <property type="protein sequence ID" value="OMO74700.1"/>
    <property type="molecule type" value="Genomic_DNA"/>
</dbReference>
<dbReference type="InterPro" id="IPR003029">
    <property type="entry name" value="S1_domain"/>
</dbReference>
<dbReference type="InterPro" id="IPR007502">
    <property type="entry name" value="Helicase-assoc_dom"/>
</dbReference>
<dbReference type="Pfam" id="PF07714">
    <property type="entry name" value="PK_Tyr_Ser-Thr"/>
    <property type="match status" value="2"/>
</dbReference>
<evidence type="ECO:0000256" key="5">
    <source>
        <dbReference type="ARBA" id="ARBA00008684"/>
    </source>
</evidence>
<dbReference type="Pfam" id="PF21010">
    <property type="entry name" value="HA2_C"/>
    <property type="match status" value="1"/>
</dbReference>
<evidence type="ECO:0000256" key="9">
    <source>
        <dbReference type="ARBA" id="ARBA00022553"/>
    </source>
</evidence>
<dbReference type="GO" id="GO:0003676">
    <property type="term" value="F:nucleic acid binding"/>
    <property type="evidence" value="ECO:0007669"/>
    <property type="project" value="InterPro"/>
</dbReference>
<dbReference type="PANTHER" id="PTHR27008">
    <property type="entry name" value="OS04G0122200 PROTEIN"/>
    <property type="match status" value="1"/>
</dbReference>
<dbReference type="STRING" id="210143.A0A1R3HWQ3"/>
<evidence type="ECO:0000256" key="8">
    <source>
        <dbReference type="ARBA" id="ARBA00022527"/>
    </source>
</evidence>
<evidence type="ECO:0000259" key="34">
    <source>
        <dbReference type="PROSITE" id="PS50126"/>
    </source>
</evidence>
<feature type="domain" description="Protein kinase" evidence="33">
    <location>
        <begin position="811"/>
        <end position="1093"/>
    </location>
</feature>
<dbReference type="PROSITE" id="PS51194">
    <property type="entry name" value="HELICASE_CTER"/>
    <property type="match status" value="1"/>
</dbReference>
<keyword evidence="23" id="KW-0675">Receptor</keyword>
<keyword evidence="24" id="KW-0325">Glycoprotein</keyword>
<comment type="caution">
    <text evidence="37">The sequence shown here is derived from an EMBL/GenBank/DDBJ whole genome shotgun (WGS) entry which is preliminary data.</text>
</comment>
<evidence type="ECO:0000313" key="37">
    <source>
        <dbReference type="EMBL" id="OMO74700.1"/>
    </source>
</evidence>
<dbReference type="SUPFAM" id="SSF52047">
    <property type="entry name" value="RNI-like"/>
    <property type="match status" value="1"/>
</dbReference>
<evidence type="ECO:0000256" key="1">
    <source>
        <dbReference type="ARBA" id="ARBA00004123"/>
    </source>
</evidence>
<keyword evidence="19" id="KW-0347">Helicase</keyword>
<dbReference type="Pfam" id="PF00270">
    <property type="entry name" value="DEAD"/>
    <property type="match status" value="1"/>
</dbReference>
<feature type="domain" description="Helicase ATP-binding" evidence="35">
    <location>
        <begin position="2473"/>
        <end position="2636"/>
    </location>
</feature>
<evidence type="ECO:0000256" key="23">
    <source>
        <dbReference type="ARBA" id="ARBA00023170"/>
    </source>
</evidence>
<evidence type="ECO:0000313" key="38">
    <source>
        <dbReference type="Proteomes" id="UP000188268"/>
    </source>
</evidence>
<evidence type="ECO:0000256" key="13">
    <source>
        <dbReference type="ARBA" id="ARBA00022692"/>
    </source>
</evidence>
<dbReference type="GO" id="GO:0005886">
    <property type="term" value="C:plasma membrane"/>
    <property type="evidence" value="ECO:0007669"/>
    <property type="project" value="UniProtKB-SubCell"/>
</dbReference>
<evidence type="ECO:0000256" key="24">
    <source>
        <dbReference type="ARBA" id="ARBA00023180"/>
    </source>
</evidence>
<dbReference type="CDD" id="cd17971">
    <property type="entry name" value="DEXHc_DHX8"/>
    <property type="match status" value="1"/>
</dbReference>
<dbReference type="InterPro" id="IPR011009">
    <property type="entry name" value="Kinase-like_dom_sf"/>
</dbReference>
<dbReference type="FunFam" id="2.40.50.140:FF:000061">
    <property type="entry name" value="ATP-dependent RNA helicase DHX8"/>
    <property type="match status" value="1"/>
</dbReference>
<dbReference type="SMART" id="SM00220">
    <property type="entry name" value="S_TKc"/>
    <property type="match status" value="2"/>
</dbReference>
<dbReference type="InterPro" id="IPR012340">
    <property type="entry name" value="NA-bd_OB-fold"/>
</dbReference>
<evidence type="ECO:0000256" key="25">
    <source>
        <dbReference type="ARBA" id="ARBA00023187"/>
    </source>
</evidence>
<dbReference type="SUPFAM" id="SSF52058">
    <property type="entry name" value="L domain-like"/>
    <property type="match status" value="3"/>
</dbReference>
<evidence type="ECO:0000256" key="12">
    <source>
        <dbReference type="ARBA" id="ARBA00022679"/>
    </source>
</evidence>
<keyword evidence="21 32" id="KW-1133">Transmembrane helix</keyword>
<comment type="similarity">
    <text evidence="5">Belongs to the protein kinase superfamily. Ser/Thr protein kinase family.</text>
</comment>
<dbReference type="SUPFAM" id="SSF56112">
    <property type="entry name" value="Protein kinase-like (PK-like)"/>
    <property type="match status" value="2"/>
</dbReference>
<keyword evidence="15" id="KW-0677">Repeat</keyword>
<dbReference type="Gene3D" id="1.20.120.1080">
    <property type="match status" value="1"/>
</dbReference>
<feature type="domain" description="S1 motif" evidence="34">
    <location>
        <begin position="2163"/>
        <end position="2232"/>
    </location>
</feature>
<keyword evidence="13 32" id="KW-0812">Transmembrane</keyword>
<dbReference type="Pfam" id="PF00271">
    <property type="entry name" value="Helicase_C"/>
    <property type="match status" value="1"/>
</dbReference>
<organism evidence="37 38">
    <name type="scientific">Corchorus capsularis</name>
    <name type="common">Jute</name>
    <dbReference type="NCBI Taxonomy" id="210143"/>
    <lineage>
        <taxon>Eukaryota</taxon>
        <taxon>Viridiplantae</taxon>
        <taxon>Streptophyta</taxon>
        <taxon>Embryophyta</taxon>
        <taxon>Tracheophyta</taxon>
        <taxon>Spermatophyta</taxon>
        <taxon>Magnoliopsida</taxon>
        <taxon>eudicotyledons</taxon>
        <taxon>Gunneridae</taxon>
        <taxon>Pentapetalae</taxon>
        <taxon>rosids</taxon>
        <taxon>malvids</taxon>
        <taxon>Malvales</taxon>
        <taxon>Malvaceae</taxon>
        <taxon>Grewioideae</taxon>
        <taxon>Apeibeae</taxon>
        <taxon>Corchorus</taxon>
    </lineage>
</organism>
<keyword evidence="12" id="KW-0808">Transferase</keyword>
<evidence type="ECO:0000256" key="7">
    <source>
        <dbReference type="ARBA" id="ARBA00022475"/>
    </source>
</evidence>
<evidence type="ECO:0000256" key="21">
    <source>
        <dbReference type="ARBA" id="ARBA00022989"/>
    </source>
</evidence>
<dbReference type="InterPro" id="IPR032675">
    <property type="entry name" value="LRR_dom_sf"/>
</dbReference>
<dbReference type="FunFam" id="1.10.510.10:FF:000358">
    <property type="entry name" value="Putative leucine-rich repeat receptor-like serine/threonine-protein kinase"/>
    <property type="match status" value="2"/>
</dbReference>
<keyword evidence="38" id="KW-1185">Reference proteome</keyword>
<evidence type="ECO:0000256" key="29">
    <source>
        <dbReference type="ARBA" id="ARBA00048679"/>
    </source>
</evidence>
<dbReference type="CDD" id="cd21691">
    <property type="entry name" value="GH2-like_DHX8"/>
    <property type="match status" value="1"/>
</dbReference>
<dbReference type="InterPro" id="IPR001245">
    <property type="entry name" value="Ser-Thr/Tyr_kinase_cat_dom"/>
</dbReference>
<proteinExistence type="inferred from homology"/>
<comment type="catalytic activity">
    <reaction evidence="28">
        <text>ATP + H2O = ADP + phosphate + H(+)</text>
        <dbReference type="Rhea" id="RHEA:13065"/>
        <dbReference type="ChEBI" id="CHEBI:15377"/>
        <dbReference type="ChEBI" id="CHEBI:15378"/>
        <dbReference type="ChEBI" id="CHEBI:30616"/>
        <dbReference type="ChEBI" id="CHEBI:43474"/>
        <dbReference type="ChEBI" id="CHEBI:456216"/>
        <dbReference type="EC" id="3.6.4.13"/>
    </reaction>
</comment>
<dbReference type="InterPro" id="IPR002464">
    <property type="entry name" value="DNA/RNA_helicase_DEAH_CS"/>
</dbReference>
<evidence type="ECO:0000256" key="4">
    <source>
        <dbReference type="ARBA" id="ARBA00008171"/>
    </source>
</evidence>
<dbReference type="Pfam" id="PF08263">
    <property type="entry name" value="LRRNT_2"/>
    <property type="match status" value="1"/>
</dbReference>
<dbReference type="PROSITE" id="PS51192">
    <property type="entry name" value="HELICASE_ATP_BIND_1"/>
    <property type="match status" value="1"/>
</dbReference>
<dbReference type="InterPro" id="IPR000719">
    <property type="entry name" value="Prot_kinase_dom"/>
</dbReference>
<dbReference type="SUPFAM" id="SSF50249">
    <property type="entry name" value="Nucleic acid-binding proteins"/>
    <property type="match status" value="1"/>
</dbReference>
<dbReference type="GO" id="GO:0016787">
    <property type="term" value="F:hydrolase activity"/>
    <property type="evidence" value="ECO:0007669"/>
    <property type="project" value="UniProtKB-KW"/>
</dbReference>
<dbReference type="Gene3D" id="1.10.510.10">
    <property type="entry name" value="Transferase(Phosphotransferase) domain 1"/>
    <property type="match status" value="2"/>
</dbReference>
<dbReference type="Pfam" id="PF00560">
    <property type="entry name" value="LRR_1"/>
    <property type="match status" value="10"/>
</dbReference>
<feature type="transmembrane region" description="Helical" evidence="32">
    <location>
        <begin position="753"/>
        <end position="775"/>
    </location>
</feature>
<dbReference type="OrthoDB" id="10253254at2759"/>
<evidence type="ECO:0000256" key="22">
    <source>
        <dbReference type="ARBA" id="ARBA00023136"/>
    </source>
</evidence>
<dbReference type="PROSITE" id="PS51450">
    <property type="entry name" value="LRR"/>
    <property type="match status" value="2"/>
</dbReference>
<dbReference type="InterPro" id="IPR011545">
    <property type="entry name" value="DEAD/DEAH_box_helicase_dom"/>
</dbReference>
<dbReference type="CDD" id="cd05684">
    <property type="entry name" value="S1_DHX8_helicase"/>
    <property type="match status" value="1"/>
</dbReference>
<dbReference type="FunFam" id="3.40.50.300:FF:000101">
    <property type="entry name" value="Pre-mRNA-splicing factor ATP-dependent RNA helicase"/>
    <property type="match status" value="1"/>
</dbReference>
<dbReference type="CDD" id="cd18791">
    <property type="entry name" value="SF2_C_RHA"/>
    <property type="match status" value="1"/>
</dbReference>
<keyword evidence="18" id="KW-0378">Hydrolase</keyword>
<dbReference type="GO" id="GO:0005634">
    <property type="term" value="C:nucleus"/>
    <property type="evidence" value="ECO:0007669"/>
    <property type="project" value="UniProtKB-SubCell"/>
</dbReference>
<dbReference type="SMART" id="SM00490">
    <property type="entry name" value="HELICc"/>
    <property type="match status" value="1"/>
</dbReference>
<evidence type="ECO:0000256" key="17">
    <source>
        <dbReference type="ARBA" id="ARBA00022777"/>
    </source>
</evidence>
<evidence type="ECO:0008006" key="39">
    <source>
        <dbReference type="Google" id="ProtNLM"/>
    </source>
</evidence>
<evidence type="ECO:0000256" key="11">
    <source>
        <dbReference type="ARBA" id="ARBA00022664"/>
    </source>
</evidence>
<dbReference type="PROSITE" id="PS50126">
    <property type="entry name" value="S1"/>
    <property type="match status" value="1"/>
</dbReference>
<keyword evidence="26" id="KW-0539">Nucleus</keyword>
<comment type="similarity">
    <text evidence="6">Belongs to the RLP family.</text>
</comment>
<dbReference type="Pfam" id="PF04408">
    <property type="entry name" value="WHD_HA2"/>
    <property type="match status" value="1"/>
</dbReference>
<keyword evidence="17" id="KW-0418">Kinase</keyword>
<dbReference type="Gene3D" id="3.40.50.300">
    <property type="entry name" value="P-loop containing nucleotide triphosphate hydrolases"/>
    <property type="match status" value="2"/>
</dbReference>
<dbReference type="SUPFAM" id="SSF52540">
    <property type="entry name" value="P-loop containing nucleoside triphosphate hydrolases"/>
    <property type="match status" value="1"/>
</dbReference>
<evidence type="ECO:0000256" key="2">
    <source>
        <dbReference type="ARBA" id="ARBA00004162"/>
    </source>
</evidence>
<reference evidence="37 38" key="1">
    <citation type="submission" date="2013-09" db="EMBL/GenBank/DDBJ databases">
        <title>Corchorus capsularis genome sequencing.</title>
        <authorList>
            <person name="Alam M."/>
            <person name="Haque M.S."/>
            <person name="Islam M.S."/>
            <person name="Emdad E.M."/>
            <person name="Islam M.M."/>
            <person name="Ahmed B."/>
            <person name="Halim A."/>
            <person name="Hossen Q.M.M."/>
            <person name="Hossain M.Z."/>
            <person name="Ahmed R."/>
            <person name="Khan M.M."/>
            <person name="Islam R."/>
            <person name="Rashid M.M."/>
            <person name="Khan S.A."/>
            <person name="Rahman M.S."/>
            <person name="Alam M."/>
        </authorList>
    </citation>
    <scope>NUCLEOTIDE SEQUENCE [LARGE SCALE GENOMIC DNA]</scope>
    <source>
        <strain evidence="38">cv. CVL-1</strain>
        <tissue evidence="37">Whole seedling</tissue>
    </source>
</reference>
<dbReference type="SMART" id="SM00316">
    <property type="entry name" value="S1"/>
    <property type="match status" value="1"/>
</dbReference>
<feature type="domain" description="Helicase C-terminal" evidence="36">
    <location>
        <begin position="2654"/>
        <end position="2834"/>
    </location>
</feature>
<dbReference type="FunFam" id="3.80.10.10:FF:000317">
    <property type="entry name" value="Inactive leucine-rich repeat receptor-like protein kinase"/>
    <property type="match status" value="1"/>
</dbReference>
<keyword evidence="22 32" id="KW-0472">Membrane</keyword>
<keyword evidence="9" id="KW-0597">Phosphoprotein</keyword>
<feature type="domain" description="Protein kinase" evidence="33">
    <location>
        <begin position="1718"/>
        <end position="1995"/>
    </location>
</feature>
<dbReference type="GO" id="GO:0003724">
    <property type="term" value="F:RNA helicase activity"/>
    <property type="evidence" value="ECO:0007669"/>
    <property type="project" value="UniProtKB-EC"/>
</dbReference>
<dbReference type="InterPro" id="IPR014001">
    <property type="entry name" value="Helicase_ATP-bd"/>
</dbReference>
<dbReference type="Pfam" id="PF00575">
    <property type="entry name" value="S1"/>
    <property type="match status" value="1"/>
</dbReference>
<dbReference type="Gene3D" id="3.30.200.20">
    <property type="entry name" value="Phosphorylase Kinase, domain 1"/>
    <property type="match status" value="2"/>
</dbReference>
<dbReference type="OMA" id="DEESMIQ"/>
<gene>
    <name evidence="37" type="ORF">CCACVL1_16523</name>
</gene>
<evidence type="ECO:0000256" key="28">
    <source>
        <dbReference type="ARBA" id="ARBA00047984"/>
    </source>
</evidence>